<evidence type="ECO:0000256" key="1">
    <source>
        <dbReference type="SAM" id="Phobius"/>
    </source>
</evidence>
<dbReference type="STRING" id="227598.APY94_06905"/>
<sequence length="271" mass="29592">MSDNGMKPFQSALWVVFESEFRRLIRSRKLKVLFLITFFPAFIYLLSPNASGTGIDAMLKAFQALMLDLVPNYWLGIIGQLIAIILMSDLLAGEIDRGTIRVLLARPVRLSEVVAAKFFAGLGALAILFGVPYTVIWLYNPLVYDTGANGLWKGLPDFLLALGATLLVLAALGALAMLVSVIITRPLYASLATFGIVFLLQFLLPQIPYVKNPERYTLGYQTVVLLKAGFDKVDLGAFVGNSAYTTVFFGAVGAIFLAVAWAVLVGRDFPD</sequence>
<gene>
    <name evidence="2" type="ORF">APY94_06905</name>
</gene>
<proteinExistence type="predicted"/>
<keyword evidence="1" id="KW-1133">Transmembrane helix</keyword>
<reference evidence="2 3" key="1">
    <citation type="submission" date="2015-10" db="EMBL/GenBank/DDBJ databases">
        <title>Draft genome sequence of Thermococcus celericrescens strain DSM 17994.</title>
        <authorList>
            <person name="Hong S.-J."/>
            <person name="Park C.-E."/>
            <person name="Shin J.-H."/>
        </authorList>
    </citation>
    <scope>NUCLEOTIDE SEQUENCE [LARGE SCALE GENOMIC DNA]</scope>
    <source>
        <strain evidence="2 3">DSM 17994</strain>
    </source>
</reference>
<feature type="transmembrane region" description="Helical" evidence="1">
    <location>
        <begin position="186"/>
        <end position="204"/>
    </location>
</feature>
<keyword evidence="1" id="KW-0472">Membrane</keyword>
<comment type="caution">
    <text evidence="2">The sequence shown here is derived from an EMBL/GenBank/DDBJ whole genome shotgun (WGS) entry which is preliminary data.</text>
</comment>
<evidence type="ECO:0000313" key="2">
    <source>
        <dbReference type="EMBL" id="KUH33239.1"/>
    </source>
</evidence>
<feature type="transmembrane region" description="Helical" evidence="1">
    <location>
        <begin position="113"/>
        <end position="138"/>
    </location>
</feature>
<feature type="transmembrane region" description="Helical" evidence="1">
    <location>
        <begin position="71"/>
        <end position="92"/>
    </location>
</feature>
<dbReference type="Pfam" id="PF12679">
    <property type="entry name" value="ABC2_membrane_2"/>
    <property type="match status" value="1"/>
</dbReference>
<dbReference type="GO" id="GO:0140359">
    <property type="term" value="F:ABC-type transporter activity"/>
    <property type="evidence" value="ECO:0007669"/>
    <property type="project" value="InterPro"/>
</dbReference>
<keyword evidence="3" id="KW-1185">Reference proteome</keyword>
<name>A0A100XXV3_9EURY</name>
<dbReference type="EMBL" id="LLYW01000023">
    <property type="protein sequence ID" value="KUH33239.1"/>
    <property type="molecule type" value="Genomic_DNA"/>
</dbReference>
<dbReference type="GO" id="GO:0005886">
    <property type="term" value="C:plasma membrane"/>
    <property type="evidence" value="ECO:0007669"/>
    <property type="project" value="UniProtKB-SubCell"/>
</dbReference>
<evidence type="ECO:0000313" key="3">
    <source>
        <dbReference type="Proteomes" id="UP000053462"/>
    </source>
</evidence>
<dbReference type="Proteomes" id="UP000053462">
    <property type="component" value="Unassembled WGS sequence"/>
</dbReference>
<feature type="transmembrane region" description="Helical" evidence="1">
    <location>
        <begin position="158"/>
        <end position="179"/>
    </location>
</feature>
<feature type="transmembrane region" description="Helical" evidence="1">
    <location>
        <begin position="32"/>
        <end position="51"/>
    </location>
</feature>
<evidence type="ECO:0008006" key="4">
    <source>
        <dbReference type="Google" id="ProtNLM"/>
    </source>
</evidence>
<organism evidence="2 3">
    <name type="scientific">Thermococcus celericrescens</name>
    <dbReference type="NCBI Taxonomy" id="227598"/>
    <lineage>
        <taxon>Archaea</taxon>
        <taxon>Methanobacteriati</taxon>
        <taxon>Methanobacteriota</taxon>
        <taxon>Thermococci</taxon>
        <taxon>Thermococcales</taxon>
        <taxon>Thermococcaceae</taxon>
        <taxon>Thermococcus</taxon>
    </lineage>
</organism>
<dbReference type="PANTHER" id="PTHR43471">
    <property type="entry name" value="ABC TRANSPORTER PERMEASE"/>
    <property type="match status" value="1"/>
</dbReference>
<dbReference type="AlphaFoldDB" id="A0A100XXV3"/>
<protein>
    <recommendedName>
        <fullName evidence="4">ABC transporter permease</fullName>
    </recommendedName>
</protein>
<dbReference type="OrthoDB" id="93707at2157"/>
<dbReference type="RefSeq" id="WP_058938934.1">
    <property type="nucleotide sequence ID" value="NZ_LLYW01000023.1"/>
</dbReference>
<keyword evidence="1" id="KW-0812">Transmembrane</keyword>
<dbReference type="PANTHER" id="PTHR43471:SF10">
    <property type="entry name" value="SLL1107 PROTEIN"/>
    <property type="match status" value="1"/>
</dbReference>
<feature type="transmembrane region" description="Helical" evidence="1">
    <location>
        <begin position="243"/>
        <end position="265"/>
    </location>
</feature>
<accession>A0A100XXV3</accession>